<dbReference type="OrthoDB" id="3246206at2759"/>
<feature type="region of interest" description="Disordered" evidence="1">
    <location>
        <begin position="610"/>
        <end position="666"/>
    </location>
</feature>
<sequence length="666" mass="70137">MPPHVAALVVAAVAGVAATAAFYHLVYEPHIAPAIEAWAEDFIARRRAARNARAVPVSTGQRWQRPRSSSPTANSSSSTTRGADGSPRDDPPATGTRRASRRTTRARGRTGRNLDNAESYELEALIANDVEQWRNDVRRSQCEGGLRRRRGLGLGGRMNSATDQDLDYMSTTLDESFTELTHTPITPTHVISNVSSPISSDGLSLPSAPHSPTCTHLSIRNRSSSTATATATAVQDQGLHTSQQSQGPFAILPLHPAASPKSVSRSTEPDTDTVPLSSLTSPRLVTIPSISRPSSVLEPSPVPQSCSDLIIMDRDDDSPFGPLFPDTPRSSPALYAGRPFSPIVRLTGSASSPTVPGTEIINRRRASTLVHEISRAEDNSTDDVGNFLPTDNSQLGYDNTPIHNPTHSPSHDLSPGCQAPNTMIQPLETEYTDPDSSIASLSLRYPVPSTSPVIVSPPPSEGVRSLPSPSSWSSMSPPPSEELRSLSSLSSPEWETLPRSVTPELPLPPASASATPQSVLSTGLATPVLMRSSPVAVPSSSYTESASDITGLSLSASTLRISQSPVAGLRPNSGGPSPIPSSPTASYASFPTSASVARTVSSVSDVGDADFLSAADSDGRNRTHNPFLDYEEVFEVGSDGSDGDDQGSDGSDSDGSWGSHGSAELH</sequence>
<evidence type="ECO:0000313" key="3">
    <source>
        <dbReference type="Proteomes" id="UP000054018"/>
    </source>
</evidence>
<dbReference type="Proteomes" id="UP000054018">
    <property type="component" value="Unassembled WGS sequence"/>
</dbReference>
<feature type="region of interest" description="Disordered" evidence="1">
    <location>
        <begin position="449"/>
        <end position="518"/>
    </location>
</feature>
<feature type="compositionally biased region" description="Low complexity" evidence="1">
    <location>
        <begin position="648"/>
        <end position="666"/>
    </location>
</feature>
<accession>A0A0C9Z198</accession>
<organism evidence="2 3">
    <name type="scientific">Pisolithus microcarpus 441</name>
    <dbReference type="NCBI Taxonomy" id="765257"/>
    <lineage>
        <taxon>Eukaryota</taxon>
        <taxon>Fungi</taxon>
        <taxon>Dikarya</taxon>
        <taxon>Basidiomycota</taxon>
        <taxon>Agaricomycotina</taxon>
        <taxon>Agaricomycetes</taxon>
        <taxon>Agaricomycetidae</taxon>
        <taxon>Boletales</taxon>
        <taxon>Sclerodermatineae</taxon>
        <taxon>Pisolithaceae</taxon>
        <taxon>Pisolithus</taxon>
    </lineage>
</organism>
<dbReference type="AlphaFoldDB" id="A0A0C9Z198"/>
<feature type="compositionally biased region" description="Low complexity" evidence="1">
    <location>
        <begin position="485"/>
        <end position="495"/>
    </location>
</feature>
<feature type="region of interest" description="Disordered" evidence="1">
    <location>
        <begin position="565"/>
        <end position="591"/>
    </location>
</feature>
<reference evidence="2 3" key="1">
    <citation type="submission" date="2014-04" db="EMBL/GenBank/DDBJ databases">
        <authorList>
            <consortium name="DOE Joint Genome Institute"/>
            <person name="Kuo A."/>
            <person name="Kohler A."/>
            <person name="Costa M.D."/>
            <person name="Nagy L.G."/>
            <person name="Floudas D."/>
            <person name="Copeland A."/>
            <person name="Barry K.W."/>
            <person name="Cichocki N."/>
            <person name="Veneault-Fourrey C."/>
            <person name="LaButti K."/>
            <person name="Lindquist E.A."/>
            <person name="Lipzen A."/>
            <person name="Lundell T."/>
            <person name="Morin E."/>
            <person name="Murat C."/>
            <person name="Sun H."/>
            <person name="Tunlid A."/>
            <person name="Henrissat B."/>
            <person name="Grigoriev I.V."/>
            <person name="Hibbett D.S."/>
            <person name="Martin F."/>
            <person name="Nordberg H.P."/>
            <person name="Cantor M.N."/>
            <person name="Hua S.X."/>
        </authorList>
    </citation>
    <scope>NUCLEOTIDE SEQUENCE [LARGE SCALE GENOMIC DNA]</scope>
    <source>
        <strain evidence="2 3">441</strain>
    </source>
</reference>
<protein>
    <submittedName>
        <fullName evidence="2">Uncharacterized protein</fullName>
    </submittedName>
</protein>
<dbReference type="HOGENOM" id="CLU_026871_0_0_1"/>
<gene>
    <name evidence="2" type="ORF">PISMIDRAFT_682559</name>
</gene>
<name>A0A0C9Z198_9AGAM</name>
<feature type="compositionally biased region" description="Low complexity" evidence="1">
    <location>
        <begin position="571"/>
        <end position="591"/>
    </location>
</feature>
<evidence type="ECO:0000256" key="1">
    <source>
        <dbReference type="SAM" id="MobiDB-lite"/>
    </source>
</evidence>
<reference evidence="3" key="2">
    <citation type="submission" date="2015-01" db="EMBL/GenBank/DDBJ databases">
        <title>Evolutionary Origins and Diversification of the Mycorrhizal Mutualists.</title>
        <authorList>
            <consortium name="DOE Joint Genome Institute"/>
            <consortium name="Mycorrhizal Genomics Consortium"/>
            <person name="Kohler A."/>
            <person name="Kuo A."/>
            <person name="Nagy L.G."/>
            <person name="Floudas D."/>
            <person name="Copeland A."/>
            <person name="Barry K.W."/>
            <person name="Cichocki N."/>
            <person name="Veneault-Fourrey C."/>
            <person name="LaButti K."/>
            <person name="Lindquist E.A."/>
            <person name="Lipzen A."/>
            <person name="Lundell T."/>
            <person name="Morin E."/>
            <person name="Murat C."/>
            <person name="Riley R."/>
            <person name="Ohm R."/>
            <person name="Sun H."/>
            <person name="Tunlid A."/>
            <person name="Henrissat B."/>
            <person name="Grigoriev I.V."/>
            <person name="Hibbett D.S."/>
            <person name="Martin F."/>
        </authorList>
    </citation>
    <scope>NUCLEOTIDE SEQUENCE [LARGE SCALE GENOMIC DNA]</scope>
    <source>
        <strain evidence="3">441</strain>
    </source>
</reference>
<feature type="region of interest" description="Disordered" evidence="1">
    <location>
        <begin position="251"/>
        <end position="280"/>
    </location>
</feature>
<proteinExistence type="predicted"/>
<feature type="compositionally biased region" description="Low complexity" evidence="1">
    <location>
        <begin position="66"/>
        <end position="81"/>
    </location>
</feature>
<keyword evidence="3" id="KW-1185">Reference proteome</keyword>
<feature type="compositionally biased region" description="Low complexity" evidence="1">
    <location>
        <begin position="464"/>
        <end position="475"/>
    </location>
</feature>
<dbReference type="EMBL" id="KN833772">
    <property type="protein sequence ID" value="KIK20064.1"/>
    <property type="molecule type" value="Genomic_DNA"/>
</dbReference>
<feature type="region of interest" description="Disordered" evidence="1">
    <location>
        <begin position="51"/>
        <end position="114"/>
    </location>
</feature>
<evidence type="ECO:0000313" key="2">
    <source>
        <dbReference type="EMBL" id="KIK20064.1"/>
    </source>
</evidence>
<feature type="compositionally biased region" description="Basic residues" evidence="1">
    <location>
        <begin position="98"/>
        <end position="110"/>
    </location>
</feature>